<dbReference type="Pfam" id="PF07730">
    <property type="entry name" value="HisKA_3"/>
    <property type="match status" value="1"/>
</dbReference>
<reference evidence="12" key="1">
    <citation type="submission" date="2021-04" db="EMBL/GenBank/DDBJ databases">
        <title>Pseudonocardia sp. nov., isolated from sandy soil of mangrove forest.</title>
        <authorList>
            <person name="Zan Z."/>
            <person name="Huang R."/>
            <person name="Liu W."/>
        </authorList>
    </citation>
    <scope>NUCLEOTIDE SEQUENCE</scope>
    <source>
        <strain evidence="12">S2-4</strain>
    </source>
</reference>
<evidence type="ECO:0000259" key="10">
    <source>
        <dbReference type="Pfam" id="PF02518"/>
    </source>
</evidence>
<dbReference type="GO" id="GO:0016301">
    <property type="term" value="F:kinase activity"/>
    <property type="evidence" value="ECO:0007669"/>
    <property type="project" value="UniProtKB-KW"/>
</dbReference>
<evidence type="ECO:0000256" key="6">
    <source>
        <dbReference type="ARBA" id="ARBA00022777"/>
    </source>
</evidence>
<evidence type="ECO:0000256" key="3">
    <source>
        <dbReference type="ARBA" id="ARBA00022553"/>
    </source>
</evidence>
<keyword evidence="4" id="KW-0808">Transferase</keyword>
<dbReference type="EC" id="2.7.13.3" evidence="2"/>
<dbReference type="PANTHER" id="PTHR24421:SF10">
    <property type="entry name" value="NITRATE_NITRITE SENSOR PROTEIN NARQ"/>
    <property type="match status" value="1"/>
</dbReference>
<dbReference type="InterPro" id="IPR050482">
    <property type="entry name" value="Sensor_HK_TwoCompSys"/>
</dbReference>
<proteinExistence type="predicted"/>
<feature type="transmembrane region" description="Helical" evidence="9">
    <location>
        <begin position="83"/>
        <end position="113"/>
    </location>
</feature>
<dbReference type="SUPFAM" id="SSF55874">
    <property type="entry name" value="ATPase domain of HSP90 chaperone/DNA topoisomerase II/histidine kinase"/>
    <property type="match status" value="1"/>
</dbReference>
<dbReference type="Proteomes" id="UP001165283">
    <property type="component" value="Unassembled WGS sequence"/>
</dbReference>
<evidence type="ECO:0000313" key="13">
    <source>
        <dbReference type="Proteomes" id="UP001165283"/>
    </source>
</evidence>
<dbReference type="Pfam" id="PF02518">
    <property type="entry name" value="HATPase_c"/>
    <property type="match status" value="1"/>
</dbReference>
<dbReference type="InterPro" id="IPR036890">
    <property type="entry name" value="HATPase_C_sf"/>
</dbReference>
<keyword evidence="9" id="KW-0472">Membrane</keyword>
<evidence type="ECO:0000256" key="4">
    <source>
        <dbReference type="ARBA" id="ARBA00022679"/>
    </source>
</evidence>
<keyword evidence="8" id="KW-0902">Two-component regulatory system</keyword>
<dbReference type="InterPro" id="IPR003594">
    <property type="entry name" value="HATPase_dom"/>
</dbReference>
<accession>A0ABT1A8G4</accession>
<keyword evidence="9" id="KW-0812">Transmembrane</keyword>
<sequence>MHRTRIEGGWMVETMRAAVRRAPSSPVVADAALGACVAVGVLVAAFAGLDLGGGPDPRPPDLAASGLAAVVVAAIAVRRRHPVAALAVLNAVALAWFAVGLPGRLITLVPLVGCYTLAAHRGWRWGLAGAVPTALVHVVAIRVVLGDVATVGVVPDAVLLVATASSAGAAVGYHRAVLAATRDRLDRETRAREERARHLVVEERLRIARELHDVFGHAMATVSVQAGVGLHVVDQRPDQARAALAAIKGICDEGLTDVRTILGILRADAPAEESPGAPRGGLDRLPELLDTTGTTGLRVELSVEGDPRPLPVPVDLAAYRIIQEALTNVLRHAGARTVRVALTHEPSQLLIRIRDDGPTAGADSPRGYGIDGMRERARALSGRLTAAPHPEGGYEVRAELPIPNRR</sequence>
<feature type="transmembrane region" description="Helical" evidence="9">
    <location>
        <begin position="31"/>
        <end position="49"/>
    </location>
</feature>
<organism evidence="12 13">
    <name type="scientific">Pseudonocardia humida</name>
    <dbReference type="NCBI Taxonomy" id="2800819"/>
    <lineage>
        <taxon>Bacteria</taxon>
        <taxon>Bacillati</taxon>
        <taxon>Actinomycetota</taxon>
        <taxon>Actinomycetes</taxon>
        <taxon>Pseudonocardiales</taxon>
        <taxon>Pseudonocardiaceae</taxon>
        <taxon>Pseudonocardia</taxon>
    </lineage>
</organism>
<feature type="transmembrane region" description="Helical" evidence="9">
    <location>
        <begin position="125"/>
        <end position="145"/>
    </location>
</feature>
<dbReference type="RefSeq" id="WP_252444141.1">
    <property type="nucleotide sequence ID" value="NZ_JAGSOV010000064.1"/>
</dbReference>
<feature type="transmembrane region" description="Helical" evidence="9">
    <location>
        <begin position="61"/>
        <end position="77"/>
    </location>
</feature>
<keyword evidence="7" id="KW-0067">ATP-binding</keyword>
<dbReference type="InterPro" id="IPR011712">
    <property type="entry name" value="Sig_transdc_His_kin_sub3_dim/P"/>
</dbReference>
<comment type="catalytic activity">
    <reaction evidence="1">
        <text>ATP + protein L-histidine = ADP + protein N-phospho-L-histidine.</text>
        <dbReference type="EC" id="2.7.13.3"/>
    </reaction>
</comment>
<gene>
    <name evidence="12" type="ORF">KDL28_30030</name>
</gene>
<evidence type="ECO:0000256" key="7">
    <source>
        <dbReference type="ARBA" id="ARBA00022840"/>
    </source>
</evidence>
<dbReference type="CDD" id="cd16917">
    <property type="entry name" value="HATPase_UhpB-NarQ-NarX-like"/>
    <property type="match status" value="1"/>
</dbReference>
<keyword evidence="13" id="KW-1185">Reference proteome</keyword>
<evidence type="ECO:0000256" key="5">
    <source>
        <dbReference type="ARBA" id="ARBA00022741"/>
    </source>
</evidence>
<evidence type="ECO:0000256" key="9">
    <source>
        <dbReference type="SAM" id="Phobius"/>
    </source>
</evidence>
<keyword evidence="3" id="KW-0597">Phosphoprotein</keyword>
<evidence type="ECO:0000256" key="2">
    <source>
        <dbReference type="ARBA" id="ARBA00012438"/>
    </source>
</evidence>
<keyword evidence="6 12" id="KW-0418">Kinase</keyword>
<dbReference type="EMBL" id="JAGSOV010000064">
    <property type="protein sequence ID" value="MCO1659319.1"/>
    <property type="molecule type" value="Genomic_DNA"/>
</dbReference>
<evidence type="ECO:0000256" key="8">
    <source>
        <dbReference type="ARBA" id="ARBA00023012"/>
    </source>
</evidence>
<dbReference type="Gene3D" id="1.20.5.1930">
    <property type="match status" value="1"/>
</dbReference>
<evidence type="ECO:0000256" key="1">
    <source>
        <dbReference type="ARBA" id="ARBA00000085"/>
    </source>
</evidence>
<feature type="transmembrane region" description="Helical" evidence="9">
    <location>
        <begin position="157"/>
        <end position="178"/>
    </location>
</feature>
<protein>
    <recommendedName>
        <fullName evidence="2">histidine kinase</fullName>
        <ecNumber evidence="2">2.7.13.3</ecNumber>
    </recommendedName>
</protein>
<evidence type="ECO:0000259" key="11">
    <source>
        <dbReference type="Pfam" id="PF07730"/>
    </source>
</evidence>
<feature type="domain" description="Signal transduction histidine kinase subgroup 3 dimerisation and phosphoacceptor" evidence="11">
    <location>
        <begin position="203"/>
        <end position="268"/>
    </location>
</feature>
<dbReference type="Gene3D" id="3.30.565.10">
    <property type="entry name" value="Histidine kinase-like ATPase, C-terminal domain"/>
    <property type="match status" value="1"/>
</dbReference>
<feature type="domain" description="Histidine kinase/HSP90-like ATPase" evidence="10">
    <location>
        <begin position="317"/>
        <end position="403"/>
    </location>
</feature>
<comment type="caution">
    <text evidence="12">The sequence shown here is derived from an EMBL/GenBank/DDBJ whole genome shotgun (WGS) entry which is preliminary data.</text>
</comment>
<keyword evidence="5" id="KW-0547">Nucleotide-binding</keyword>
<keyword evidence="9" id="KW-1133">Transmembrane helix</keyword>
<dbReference type="PANTHER" id="PTHR24421">
    <property type="entry name" value="NITRATE/NITRITE SENSOR PROTEIN NARX-RELATED"/>
    <property type="match status" value="1"/>
</dbReference>
<name>A0ABT1A8G4_9PSEU</name>
<evidence type="ECO:0000313" key="12">
    <source>
        <dbReference type="EMBL" id="MCO1659319.1"/>
    </source>
</evidence>